<dbReference type="AlphaFoldDB" id="A0A6I4U296"/>
<proteinExistence type="predicted"/>
<reference evidence="1 2" key="1">
    <citation type="submission" date="2019-12" db="EMBL/GenBank/DDBJ databases">
        <title>Genomic-based taxomic classification of the family Erythrobacteraceae.</title>
        <authorList>
            <person name="Xu L."/>
        </authorList>
    </citation>
    <scope>NUCLEOTIDE SEQUENCE [LARGE SCALE GENOMIC DNA]</scope>
    <source>
        <strain evidence="1 2">LMG 29519</strain>
    </source>
</reference>
<dbReference type="EMBL" id="WTYR01000001">
    <property type="protein sequence ID" value="MXP09053.1"/>
    <property type="molecule type" value="Genomic_DNA"/>
</dbReference>
<accession>A0A6I4U296</accession>
<dbReference type="RefSeq" id="WP_160615592.1">
    <property type="nucleotide sequence ID" value="NZ_WTYR01000001.1"/>
</dbReference>
<organism evidence="1 2">
    <name type="scientific">Alteriqipengyuania halimionae</name>
    <dbReference type="NCBI Taxonomy" id="1926630"/>
    <lineage>
        <taxon>Bacteria</taxon>
        <taxon>Pseudomonadati</taxon>
        <taxon>Pseudomonadota</taxon>
        <taxon>Alphaproteobacteria</taxon>
        <taxon>Sphingomonadales</taxon>
        <taxon>Erythrobacteraceae</taxon>
        <taxon>Alteriqipengyuania</taxon>
    </lineage>
</organism>
<sequence length="100" mass="11434">METNERIQLLLSAQRALNGNICNGVRQVWVRKVKNKIEIRSRLALEHDAEAEECLRVAATEMLADDPDAEISEQFEVSDDKLKLLGAESFELVFERYEPS</sequence>
<dbReference type="Proteomes" id="UP000429229">
    <property type="component" value="Unassembled WGS sequence"/>
</dbReference>
<dbReference type="Pfam" id="PF26541">
    <property type="entry name" value="MafI2"/>
    <property type="match status" value="1"/>
</dbReference>
<protein>
    <submittedName>
        <fullName evidence="1">Uncharacterized protein</fullName>
    </submittedName>
</protein>
<evidence type="ECO:0000313" key="2">
    <source>
        <dbReference type="Proteomes" id="UP000429229"/>
    </source>
</evidence>
<evidence type="ECO:0000313" key="1">
    <source>
        <dbReference type="EMBL" id="MXP09053.1"/>
    </source>
</evidence>
<name>A0A6I4U296_9SPHN</name>
<gene>
    <name evidence="1" type="ORF">GRI68_02525</name>
</gene>
<keyword evidence="2" id="KW-1185">Reference proteome</keyword>
<comment type="caution">
    <text evidence="1">The sequence shown here is derived from an EMBL/GenBank/DDBJ whole genome shotgun (WGS) entry which is preliminary data.</text>
</comment>
<dbReference type="InterPro" id="IPR058702">
    <property type="entry name" value="MafI2-like"/>
</dbReference>